<dbReference type="OrthoDB" id="606851at2"/>
<dbReference type="EMBL" id="FQUO01000011">
    <property type="protein sequence ID" value="SHF72379.1"/>
    <property type="molecule type" value="Genomic_DNA"/>
</dbReference>
<gene>
    <name evidence="1" type="ORF">SAMN05444008_111144</name>
</gene>
<dbReference type="RefSeq" id="WP_158070003.1">
    <property type="nucleotide sequence ID" value="NZ_FQUO01000011.1"/>
</dbReference>
<dbReference type="Proteomes" id="UP000184368">
    <property type="component" value="Unassembled WGS sequence"/>
</dbReference>
<evidence type="ECO:0000313" key="1">
    <source>
        <dbReference type="EMBL" id="SHF72379.1"/>
    </source>
</evidence>
<keyword evidence="2" id="KW-1185">Reference proteome</keyword>
<accession>A0A1M5DZI5</accession>
<organism evidence="1 2">
    <name type="scientific">Cnuella takakiae</name>
    <dbReference type="NCBI Taxonomy" id="1302690"/>
    <lineage>
        <taxon>Bacteria</taxon>
        <taxon>Pseudomonadati</taxon>
        <taxon>Bacteroidota</taxon>
        <taxon>Chitinophagia</taxon>
        <taxon>Chitinophagales</taxon>
        <taxon>Chitinophagaceae</taxon>
        <taxon>Cnuella</taxon>
    </lineage>
</organism>
<name>A0A1M5DZI5_9BACT</name>
<reference evidence="1 2" key="1">
    <citation type="submission" date="2016-11" db="EMBL/GenBank/DDBJ databases">
        <authorList>
            <person name="Jaros S."/>
            <person name="Januszkiewicz K."/>
            <person name="Wedrychowicz H."/>
        </authorList>
    </citation>
    <scope>NUCLEOTIDE SEQUENCE [LARGE SCALE GENOMIC DNA]</scope>
    <source>
        <strain evidence="1 2">DSM 26897</strain>
    </source>
</reference>
<protein>
    <submittedName>
        <fullName evidence="1">Uncharacterized protein</fullName>
    </submittedName>
</protein>
<proteinExistence type="predicted"/>
<evidence type="ECO:0000313" key="2">
    <source>
        <dbReference type="Proteomes" id="UP000184368"/>
    </source>
</evidence>
<sequence>MLHPGSCKPSRSIFYIYEPDQVQFSVFFSLARKNRKINLPVSEMGEKEF</sequence>
<dbReference type="AlphaFoldDB" id="A0A1M5DZI5"/>